<keyword evidence="2 3" id="KW-0028">Amino-acid biosynthesis</keyword>
<dbReference type="PIRSF" id="PIRSF005965">
    <property type="entry name" value="Chor_mut_AroH"/>
    <property type="match status" value="1"/>
</dbReference>
<dbReference type="PANTHER" id="PTHR21164">
    <property type="entry name" value="CHORISMATE MUTASE"/>
    <property type="match status" value="1"/>
</dbReference>
<evidence type="ECO:0000313" key="4">
    <source>
        <dbReference type="EMBL" id="PZD73645.1"/>
    </source>
</evidence>
<feature type="binding site" evidence="2">
    <location>
        <position position="110"/>
    </location>
    <ligand>
        <name>prephenate</name>
        <dbReference type="ChEBI" id="CHEBI:29934"/>
    </ligand>
</feature>
<feature type="binding site" evidence="2">
    <location>
        <position position="92"/>
    </location>
    <ligand>
        <name>prephenate</name>
        <dbReference type="ChEBI" id="CHEBI:29934"/>
    </ligand>
</feature>
<evidence type="ECO:0000256" key="3">
    <source>
        <dbReference type="PROSITE-ProRule" id="PRU00514"/>
    </source>
</evidence>
<feature type="binding site" evidence="2">
    <location>
        <position position="7"/>
    </location>
    <ligand>
        <name>prephenate</name>
        <dbReference type="ChEBI" id="CHEBI:29934"/>
    </ligand>
</feature>
<dbReference type="Proteomes" id="UP000248857">
    <property type="component" value="Unassembled WGS sequence"/>
</dbReference>
<dbReference type="GO" id="GO:0004106">
    <property type="term" value="F:chorismate mutase activity"/>
    <property type="evidence" value="ECO:0007669"/>
    <property type="project" value="UniProtKB-UniRule"/>
</dbReference>
<sequence>MTVRAIRGATTATDDSAIAIQEATYELLDIIEARNHDVLYLPDVVSVIFSVTHDLRQIFPAATARHRPGWENIPLLDVQQMYVKQGLPKCIRCLIQFNTLDPALKVHHVYLHQAKGLRPDWG</sequence>
<dbReference type="PROSITE" id="PS51167">
    <property type="entry name" value="CHORISMATE_MUT_1"/>
    <property type="match status" value="1"/>
</dbReference>
<dbReference type="Pfam" id="PF07736">
    <property type="entry name" value="CM_1"/>
    <property type="match status" value="1"/>
</dbReference>
<dbReference type="EC" id="5.4.99.5" evidence="1 3"/>
<evidence type="ECO:0000313" key="5">
    <source>
        <dbReference type="Proteomes" id="UP000248857"/>
    </source>
</evidence>
<keyword evidence="2 3" id="KW-0057">Aromatic amino acid biosynthesis</keyword>
<proteinExistence type="predicted"/>
<evidence type="ECO:0000256" key="2">
    <source>
        <dbReference type="PIRSR" id="PIRSR005965-1"/>
    </source>
</evidence>
<dbReference type="GO" id="GO:0009073">
    <property type="term" value="P:aromatic amino acid family biosynthetic process"/>
    <property type="evidence" value="ECO:0007669"/>
    <property type="project" value="UniProtKB-UniRule"/>
</dbReference>
<dbReference type="Gene3D" id="3.30.1330.40">
    <property type="entry name" value="RutC-like"/>
    <property type="match status" value="1"/>
</dbReference>
<dbReference type="EMBL" id="PQWO01000005">
    <property type="protein sequence ID" value="PZD73645.1"/>
    <property type="molecule type" value="Genomic_DNA"/>
</dbReference>
<name>A0A2W1JQG2_9CYAN</name>
<comment type="caution">
    <text evidence="4">The sequence shown here is derived from an EMBL/GenBank/DDBJ whole genome shotgun (WGS) entry which is preliminary data.</text>
</comment>
<gene>
    <name evidence="4" type="primary">aroH_1</name>
    <name evidence="4" type="ORF">C1752_02021</name>
</gene>
<dbReference type="InterPro" id="IPR035959">
    <property type="entry name" value="RutC-like_sf"/>
</dbReference>
<dbReference type="InterPro" id="IPR008243">
    <property type="entry name" value="Chorismate_mutase_AroH"/>
</dbReference>
<comment type="catalytic activity">
    <reaction evidence="3">
        <text>chorismate = prephenate</text>
        <dbReference type="Rhea" id="RHEA:13897"/>
        <dbReference type="ChEBI" id="CHEBI:29748"/>
        <dbReference type="ChEBI" id="CHEBI:29934"/>
        <dbReference type="EC" id="5.4.99.5"/>
    </reaction>
</comment>
<dbReference type="CDD" id="cd02185">
    <property type="entry name" value="AroH"/>
    <property type="match status" value="1"/>
</dbReference>
<keyword evidence="3 4" id="KW-0413">Isomerase</keyword>
<dbReference type="RefSeq" id="WP_110985982.1">
    <property type="nucleotide sequence ID" value="NZ_CAWNWM010000005.1"/>
</dbReference>
<keyword evidence="5" id="KW-1185">Reference proteome</keyword>
<dbReference type="AlphaFoldDB" id="A0A2W1JQG2"/>
<dbReference type="GO" id="GO:0008652">
    <property type="term" value="P:amino acid biosynthetic process"/>
    <property type="evidence" value="ECO:0007669"/>
    <property type="project" value="UniProtKB-UniRule"/>
</dbReference>
<dbReference type="PANTHER" id="PTHR21164:SF0">
    <property type="entry name" value="CHORISMATE MUTASE AROH"/>
    <property type="match status" value="1"/>
</dbReference>
<organism evidence="4 5">
    <name type="scientific">Acaryochloris thomasi RCC1774</name>
    <dbReference type="NCBI Taxonomy" id="1764569"/>
    <lineage>
        <taxon>Bacteria</taxon>
        <taxon>Bacillati</taxon>
        <taxon>Cyanobacteriota</taxon>
        <taxon>Cyanophyceae</taxon>
        <taxon>Acaryochloridales</taxon>
        <taxon>Acaryochloridaceae</taxon>
        <taxon>Acaryochloris</taxon>
        <taxon>Acaryochloris thomasi</taxon>
    </lineage>
</organism>
<dbReference type="NCBIfam" id="TIGR01796">
    <property type="entry name" value="CM_mono_aroH"/>
    <property type="match status" value="1"/>
</dbReference>
<reference evidence="4 5" key="1">
    <citation type="journal article" date="2018" name="Sci. Rep.">
        <title>A novel species of the marine cyanobacterium Acaryochloris with a unique pigment content and lifestyle.</title>
        <authorList>
            <person name="Partensky F."/>
            <person name="Six C."/>
            <person name="Ratin M."/>
            <person name="Garczarek L."/>
            <person name="Vaulot D."/>
            <person name="Probert I."/>
            <person name="Calteau A."/>
            <person name="Gourvil P."/>
            <person name="Marie D."/>
            <person name="Grebert T."/>
            <person name="Bouchier C."/>
            <person name="Le Panse S."/>
            <person name="Gachenot M."/>
            <person name="Rodriguez F."/>
            <person name="Garrido J.L."/>
        </authorList>
    </citation>
    <scope>NUCLEOTIDE SEQUENCE [LARGE SCALE GENOMIC DNA]</scope>
    <source>
        <strain evidence="4 5">RCC1774</strain>
    </source>
</reference>
<evidence type="ECO:0000256" key="1">
    <source>
        <dbReference type="NCBIfam" id="TIGR01796"/>
    </source>
</evidence>
<dbReference type="SUPFAM" id="SSF55298">
    <property type="entry name" value="YjgF-like"/>
    <property type="match status" value="1"/>
</dbReference>
<accession>A0A2W1JQG2</accession>
<protein>
    <recommendedName>
        <fullName evidence="1 3">chorismate mutase</fullName>
        <ecNumber evidence="1 3">5.4.99.5</ecNumber>
    </recommendedName>
</protein>
<dbReference type="UniPathway" id="UPA00120">
    <property type="reaction ID" value="UER00203"/>
</dbReference>
<dbReference type="OrthoDB" id="9802232at2"/>
<dbReference type="GO" id="GO:0046417">
    <property type="term" value="P:chorismate metabolic process"/>
    <property type="evidence" value="ECO:0007669"/>
    <property type="project" value="TreeGrafter"/>
</dbReference>